<dbReference type="FunFam" id="4.10.260.10:FF:000001">
    <property type="entry name" value="Guanine nucleotide-binding protein subunit gamma"/>
    <property type="match status" value="1"/>
</dbReference>
<protein>
    <recommendedName>
        <fullName evidence="9">Guanine nucleotide-binding protein subunit gamma</fullName>
    </recommendedName>
</protein>
<evidence type="ECO:0000256" key="3">
    <source>
        <dbReference type="ARBA" id="ARBA00022475"/>
    </source>
</evidence>
<keyword evidence="12" id="KW-1185">Reference proteome</keyword>
<dbReference type="InterPro" id="IPR001770">
    <property type="entry name" value="G-protein_gamma"/>
</dbReference>
<comment type="subunit">
    <text evidence="9">G proteins are composed of 3 units; alpha, beta and gamma.</text>
</comment>
<dbReference type="GO" id="GO:0002040">
    <property type="term" value="P:sprouting angiogenesis"/>
    <property type="evidence" value="ECO:0007669"/>
    <property type="project" value="Ensembl"/>
</dbReference>
<evidence type="ECO:0000256" key="7">
    <source>
        <dbReference type="ARBA" id="ARBA00023288"/>
    </source>
</evidence>
<keyword evidence="3 9" id="KW-1003">Cell membrane</keyword>
<dbReference type="PANTHER" id="PTHR13809">
    <property type="entry name" value="GUANINE NUCLEOTIDE-BINDING PROTEIN GAMMA SUBUNIT"/>
    <property type="match status" value="1"/>
</dbReference>
<evidence type="ECO:0000256" key="6">
    <source>
        <dbReference type="ARBA" id="ARBA00023224"/>
    </source>
</evidence>
<comment type="function">
    <text evidence="9">Guanine nucleotide-binding proteins (G proteins) are involved as a modulator or transducer in various transmembrane signaling systems. The beta and gamma chains are required for the GTPase activity, for replacement of GDP by GTP, and for G protein-effector interaction.</text>
</comment>
<dbReference type="GO" id="GO:0007186">
    <property type="term" value="P:G protein-coupled receptor signaling pathway"/>
    <property type="evidence" value="ECO:0007669"/>
    <property type="project" value="InterPro"/>
</dbReference>
<dbReference type="InterPro" id="IPR015898">
    <property type="entry name" value="G-protein_gamma-like_dom"/>
</dbReference>
<evidence type="ECO:0000256" key="2">
    <source>
        <dbReference type="ARBA" id="ARBA00007431"/>
    </source>
</evidence>
<keyword evidence="6 9" id="KW-0807">Transducer</keyword>
<comment type="similarity">
    <text evidence="2 9">Belongs to the G protein gamma family.</text>
</comment>
<evidence type="ECO:0000256" key="1">
    <source>
        <dbReference type="ARBA" id="ARBA00004342"/>
    </source>
</evidence>
<dbReference type="Gene3D" id="4.10.260.10">
    <property type="entry name" value="Transducin (heterotrimeric G protein), gamma chain"/>
    <property type="match status" value="1"/>
</dbReference>
<evidence type="ECO:0000256" key="8">
    <source>
        <dbReference type="ARBA" id="ARBA00023289"/>
    </source>
</evidence>
<keyword evidence="7 9" id="KW-0449">Lipoprotein</keyword>
<reference evidence="11" key="2">
    <citation type="submission" date="2025-09" db="UniProtKB">
        <authorList>
            <consortium name="Ensembl"/>
        </authorList>
    </citation>
    <scope>IDENTIFICATION</scope>
</reference>
<organism evidence="11 12">
    <name type="scientific">Eptatretus burgeri</name>
    <name type="common">Inshore hagfish</name>
    <dbReference type="NCBI Taxonomy" id="7764"/>
    <lineage>
        <taxon>Eukaryota</taxon>
        <taxon>Metazoa</taxon>
        <taxon>Chordata</taxon>
        <taxon>Craniata</taxon>
        <taxon>Vertebrata</taxon>
        <taxon>Cyclostomata</taxon>
        <taxon>Myxini</taxon>
        <taxon>Myxiniformes</taxon>
        <taxon>Myxinidae</taxon>
        <taxon>Eptatretinae</taxon>
        <taxon>Eptatretus</taxon>
    </lineage>
</organism>
<comment type="subcellular location">
    <subcellularLocation>
        <location evidence="1 9">Cell membrane</location>
        <topology evidence="1 9">Lipid-anchor</topology>
        <orientation evidence="1 9">Cytoplasmic side</orientation>
    </subcellularLocation>
</comment>
<evidence type="ECO:0000259" key="10">
    <source>
        <dbReference type="PROSITE" id="PS50058"/>
    </source>
</evidence>
<dbReference type="Proteomes" id="UP000694388">
    <property type="component" value="Unplaced"/>
</dbReference>
<keyword evidence="4" id="KW-0488">Methylation</keyword>
<keyword evidence="8" id="KW-0636">Prenylation</keyword>
<reference evidence="11" key="1">
    <citation type="submission" date="2025-08" db="UniProtKB">
        <authorList>
            <consortium name="Ensembl"/>
        </authorList>
    </citation>
    <scope>IDENTIFICATION</scope>
</reference>
<dbReference type="SMART" id="SM00224">
    <property type="entry name" value="GGL"/>
    <property type="match status" value="1"/>
</dbReference>
<evidence type="ECO:0000313" key="11">
    <source>
        <dbReference type="Ensembl" id="ENSEBUP00000012395.1"/>
    </source>
</evidence>
<feature type="domain" description="G protein gamma" evidence="10">
    <location>
        <begin position="8"/>
        <end position="74"/>
    </location>
</feature>
<evidence type="ECO:0000256" key="4">
    <source>
        <dbReference type="ARBA" id="ARBA00022481"/>
    </source>
</evidence>
<dbReference type="GO" id="GO:0048010">
    <property type="term" value="P:vascular endothelial growth factor receptor signaling pathway"/>
    <property type="evidence" value="ECO:0007669"/>
    <property type="project" value="Ensembl"/>
</dbReference>
<dbReference type="SMART" id="SM01224">
    <property type="entry name" value="G_gamma"/>
    <property type="match status" value="1"/>
</dbReference>
<dbReference type="PROSITE" id="PS50058">
    <property type="entry name" value="G_PROTEIN_GAMMA"/>
    <property type="match status" value="1"/>
</dbReference>
<evidence type="ECO:0000313" key="12">
    <source>
        <dbReference type="Proteomes" id="UP000694388"/>
    </source>
</evidence>
<sequence length="74" mass="8138">MRGSTGASTTNIFQARKVVEQLKLEANMDRIKVSKAAADLTSYCTSHASEDPLLVPVPSSENPFREKKMLCLIL</sequence>
<dbReference type="SUPFAM" id="SSF48670">
    <property type="entry name" value="Transducin (heterotrimeric G protein), gamma chain"/>
    <property type="match status" value="1"/>
</dbReference>
<dbReference type="GO" id="GO:0031681">
    <property type="term" value="F:G-protein beta-subunit binding"/>
    <property type="evidence" value="ECO:0007669"/>
    <property type="project" value="InterPro"/>
</dbReference>
<dbReference type="Pfam" id="PF00631">
    <property type="entry name" value="G-gamma"/>
    <property type="match status" value="1"/>
</dbReference>
<dbReference type="PRINTS" id="PR00321">
    <property type="entry name" value="GPROTEING"/>
</dbReference>
<dbReference type="AlphaFoldDB" id="A0A8C4QBK4"/>
<dbReference type="OMA" id="GKQQPPM"/>
<dbReference type="GeneTree" id="ENSGT01100000263497"/>
<dbReference type="CDD" id="cd00068">
    <property type="entry name" value="GGL"/>
    <property type="match status" value="1"/>
</dbReference>
<evidence type="ECO:0000256" key="9">
    <source>
        <dbReference type="RuleBase" id="RU004973"/>
    </source>
</evidence>
<name>A0A8C4QBK4_EPTBU</name>
<dbReference type="InterPro" id="IPR036284">
    <property type="entry name" value="GGL_sf"/>
</dbReference>
<proteinExistence type="inferred from homology"/>
<keyword evidence="5 9" id="KW-0472">Membrane</keyword>
<evidence type="ECO:0000256" key="5">
    <source>
        <dbReference type="ARBA" id="ARBA00023136"/>
    </source>
</evidence>
<dbReference type="Ensembl" id="ENSEBUT00000012971.1">
    <property type="protein sequence ID" value="ENSEBUP00000012395.1"/>
    <property type="gene ID" value="ENSEBUG00000007886.1"/>
</dbReference>
<dbReference type="GO" id="GO:0005834">
    <property type="term" value="C:heterotrimeric G-protein complex"/>
    <property type="evidence" value="ECO:0007669"/>
    <property type="project" value="InterPro"/>
</dbReference>
<accession>A0A8C4QBK4</accession>
<dbReference type="GO" id="GO:0005829">
    <property type="term" value="C:cytosol"/>
    <property type="evidence" value="ECO:0007669"/>
    <property type="project" value="Ensembl"/>
</dbReference>